<dbReference type="AlphaFoldDB" id="A0A479ZUQ4"/>
<dbReference type="Proteomes" id="UP000300142">
    <property type="component" value="Unassembled WGS sequence"/>
</dbReference>
<dbReference type="RefSeq" id="WP_137666988.1">
    <property type="nucleotide sequence ID" value="NZ_BJCE01000038.1"/>
</dbReference>
<dbReference type="EMBL" id="BJCE01000038">
    <property type="protein sequence ID" value="GCL36469.1"/>
    <property type="molecule type" value="Genomic_DNA"/>
</dbReference>
<comment type="caution">
    <text evidence="1">The sequence shown here is derived from an EMBL/GenBank/DDBJ whole genome shotgun (WGS) entry which is preliminary data.</text>
</comment>
<proteinExistence type="predicted"/>
<reference evidence="2" key="1">
    <citation type="submission" date="2019-02" db="EMBL/GenBank/DDBJ databases">
        <title>Draft genome sequence of Sphaerospermopsis reniformis NIES-1949.</title>
        <authorList>
            <person name="Yamaguchi H."/>
            <person name="Suzuki S."/>
            <person name="Kawachi M."/>
        </authorList>
    </citation>
    <scope>NUCLEOTIDE SEQUENCE [LARGE SCALE GENOMIC DNA]</scope>
    <source>
        <strain evidence="2">NIES-1949</strain>
    </source>
</reference>
<name>A0A479ZUQ4_9CYAN</name>
<evidence type="ECO:0000313" key="1">
    <source>
        <dbReference type="EMBL" id="GCL36469.1"/>
    </source>
</evidence>
<evidence type="ECO:0000313" key="2">
    <source>
        <dbReference type="Proteomes" id="UP000300142"/>
    </source>
</evidence>
<sequence>MKANSVEKSWFIKDEHLGIVDNDFIITNGNVEKDDLIIVSFDENLYLTTYEYKFYCQLGGDNIENLKQFDRQVYDFIIDDIDQQRETVSILVC</sequence>
<keyword evidence="2" id="KW-1185">Reference proteome</keyword>
<organism evidence="1 2">
    <name type="scientific">Sphaerospermopsis reniformis</name>
    <dbReference type="NCBI Taxonomy" id="531300"/>
    <lineage>
        <taxon>Bacteria</taxon>
        <taxon>Bacillati</taxon>
        <taxon>Cyanobacteriota</taxon>
        <taxon>Cyanophyceae</taxon>
        <taxon>Nostocales</taxon>
        <taxon>Aphanizomenonaceae</taxon>
        <taxon>Sphaerospermopsis</taxon>
    </lineage>
</organism>
<accession>A0A479ZUQ4</accession>
<gene>
    <name evidence="1" type="ORF">SR1949_15730</name>
</gene>
<protein>
    <submittedName>
        <fullName evidence="1">Uncharacterized protein</fullName>
    </submittedName>
</protein>